<name>A0A9W3CLD3_RAPSA</name>
<dbReference type="RefSeq" id="XP_056852264.1">
    <property type="nucleotide sequence ID" value="XM_056996284.1"/>
</dbReference>
<dbReference type="Pfam" id="PF00646">
    <property type="entry name" value="F-box"/>
    <property type="match status" value="1"/>
</dbReference>
<dbReference type="KEGG" id="rsz:108836418"/>
<dbReference type="Pfam" id="PF08268">
    <property type="entry name" value="FBA_3"/>
    <property type="match status" value="1"/>
</dbReference>
<accession>A0A9W3CLD3</accession>
<dbReference type="Proteomes" id="UP000504610">
    <property type="component" value="Chromosome 2"/>
</dbReference>
<reference evidence="3" key="2">
    <citation type="submission" date="2025-08" db="UniProtKB">
        <authorList>
            <consortium name="RefSeq"/>
        </authorList>
    </citation>
    <scope>IDENTIFICATION</scope>
    <source>
        <tissue evidence="3">Leaf</tissue>
    </source>
</reference>
<evidence type="ECO:0000313" key="3">
    <source>
        <dbReference type="RefSeq" id="XP_056852264.1"/>
    </source>
</evidence>
<proteinExistence type="predicted"/>
<dbReference type="SMART" id="SM00256">
    <property type="entry name" value="FBOX"/>
    <property type="match status" value="1"/>
</dbReference>
<dbReference type="Gene3D" id="1.20.1280.50">
    <property type="match status" value="1"/>
</dbReference>
<dbReference type="InterPro" id="IPR013187">
    <property type="entry name" value="F-box-assoc_dom_typ3"/>
</dbReference>
<gene>
    <name evidence="3" type="primary">LOC108836418</name>
</gene>
<protein>
    <submittedName>
        <fullName evidence="3">F-box protein At1g26515</fullName>
    </submittedName>
</protein>
<keyword evidence="2" id="KW-1185">Reference proteome</keyword>
<organism evidence="2 3">
    <name type="scientific">Raphanus sativus</name>
    <name type="common">Radish</name>
    <name type="synonym">Raphanus raphanistrum var. sativus</name>
    <dbReference type="NCBI Taxonomy" id="3726"/>
    <lineage>
        <taxon>Eukaryota</taxon>
        <taxon>Viridiplantae</taxon>
        <taxon>Streptophyta</taxon>
        <taxon>Embryophyta</taxon>
        <taxon>Tracheophyta</taxon>
        <taxon>Spermatophyta</taxon>
        <taxon>Magnoliopsida</taxon>
        <taxon>eudicotyledons</taxon>
        <taxon>Gunneridae</taxon>
        <taxon>Pentapetalae</taxon>
        <taxon>rosids</taxon>
        <taxon>malvids</taxon>
        <taxon>Brassicales</taxon>
        <taxon>Brassicaceae</taxon>
        <taxon>Brassiceae</taxon>
        <taxon>Raphanus</taxon>
    </lineage>
</organism>
<dbReference type="SUPFAM" id="SSF81383">
    <property type="entry name" value="F-box domain"/>
    <property type="match status" value="1"/>
</dbReference>
<dbReference type="OrthoDB" id="1750034at2759"/>
<evidence type="ECO:0000259" key="1">
    <source>
        <dbReference type="SMART" id="SM00256"/>
    </source>
</evidence>
<dbReference type="PANTHER" id="PTHR31111">
    <property type="entry name" value="BNAA05G37150D PROTEIN-RELATED"/>
    <property type="match status" value="1"/>
</dbReference>
<reference evidence="2" key="1">
    <citation type="journal article" date="2019" name="Database">
        <title>The radish genome database (RadishGD): an integrated information resource for radish genomics.</title>
        <authorList>
            <person name="Yu H.J."/>
            <person name="Baek S."/>
            <person name="Lee Y.J."/>
            <person name="Cho A."/>
            <person name="Mun J.H."/>
        </authorList>
    </citation>
    <scope>NUCLEOTIDE SEQUENCE [LARGE SCALE GENOMIC DNA]</scope>
    <source>
        <strain evidence="2">cv. WK10039</strain>
    </source>
</reference>
<sequence>MMRSCCVSIKKISKSKEDVERELGFPTTSLHFCNEEVVPLDLQIEVLSLLPSKSLARFMAVSKSWQEIICSKSFIRSRSLTHPSRFLLALHDTDYENRIRKCSFFSSSSSLSSSSTSIPTTFLSRINLPYRDIDSNPTYYVNGLLNIGDIICNPCTGNTVNLPELVDRRTSAASIARPAERFFGYDPVSNQYKVL</sequence>
<feature type="domain" description="F-box" evidence="1">
    <location>
        <begin position="38"/>
        <end position="78"/>
    </location>
</feature>
<dbReference type="InterPro" id="IPR036047">
    <property type="entry name" value="F-box-like_dom_sf"/>
</dbReference>
<dbReference type="PANTHER" id="PTHR31111:SF92">
    <property type="entry name" value="F-BOX DOMAIN-CONTAINING PROTEIN"/>
    <property type="match status" value="1"/>
</dbReference>
<dbReference type="AlphaFoldDB" id="A0A9W3CLD3"/>
<dbReference type="InterPro" id="IPR001810">
    <property type="entry name" value="F-box_dom"/>
</dbReference>
<dbReference type="GeneID" id="108836418"/>
<evidence type="ECO:0000313" key="2">
    <source>
        <dbReference type="Proteomes" id="UP000504610"/>
    </source>
</evidence>